<dbReference type="InterPro" id="IPR039506">
    <property type="entry name" value="SPOB_a"/>
</dbReference>
<dbReference type="InterPro" id="IPR036890">
    <property type="entry name" value="HATPase_C_sf"/>
</dbReference>
<name>A0A3G9IID5_9BACL</name>
<sequence length="583" mass="66308">MRRNVWLLAIILIAALLGVNNTIYYFTTKSSLESSLRHELESVAKQIQISIELSRHGSEKYQEQIGRELRAASIAAQYALNPDLEKVTNTQLVELKKKLDLYDITLLKRTKNDIVLSKSSDPEQGKDYPTSSWKPWYQAFTQLFDNKEVTVKWGQSLTNFWTGPFEFSTATKNDSIYKWGYYYDGTTNYILDPYISYEGRQLDYDQATGVNQLISKSIKENSTLLEIAVLNPTTFAKGPITTTSITGKKVNHITQNPIISGSNEYKNKQDIANVELASQSNKYIWLNTQINDKHVLKLYIPVSVDKVASMLDENGDPINRYVLTLVADYKGIQEKLDKQFITIGIIVAIVTLLSFIFIYWTISSYRKSKDKLVSKAQQTYVEEINQLFQSIRAQRHDFMNHVQTIHSLAELNKFTELKSYASELTGEIRQMNDIINIGNPAIAALVRSKISQAELLKVDLDTRISDMNNMELGVKSLDMTRILGNLIDNAFDEVLNYPEDDRKIRLIIGQRPGYLEFVISNRCKNPEALEGKPLFEFGYSSKDGTHSGLGLSIVKSIVDQYKGMIRMGLNEPGMITFIVKIPD</sequence>
<dbReference type="Gene3D" id="3.30.565.10">
    <property type="entry name" value="Histidine kinase-like ATPase, C-terminal domain"/>
    <property type="match status" value="1"/>
</dbReference>
<organism evidence="2 3">
    <name type="scientific">Paenibacillus baekrokdamisoli</name>
    <dbReference type="NCBI Taxonomy" id="1712516"/>
    <lineage>
        <taxon>Bacteria</taxon>
        <taxon>Bacillati</taxon>
        <taxon>Bacillota</taxon>
        <taxon>Bacilli</taxon>
        <taxon>Bacillales</taxon>
        <taxon>Paenibacillaceae</taxon>
        <taxon>Paenibacillus</taxon>
    </lineage>
</organism>
<dbReference type="Pfam" id="PF14689">
    <property type="entry name" value="SPOB_a"/>
    <property type="match status" value="1"/>
</dbReference>
<evidence type="ECO:0000259" key="1">
    <source>
        <dbReference type="SMART" id="SM00387"/>
    </source>
</evidence>
<dbReference type="InterPro" id="IPR003594">
    <property type="entry name" value="HATPase_dom"/>
</dbReference>
<dbReference type="Gene3D" id="1.10.287.130">
    <property type="match status" value="1"/>
</dbReference>
<dbReference type="InterPro" id="IPR032834">
    <property type="entry name" value="NatK-like_C"/>
</dbReference>
<evidence type="ECO:0000313" key="2">
    <source>
        <dbReference type="EMBL" id="BBH18727.1"/>
    </source>
</evidence>
<dbReference type="Pfam" id="PF14501">
    <property type="entry name" value="HATPase_c_5"/>
    <property type="match status" value="1"/>
</dbReference>
<dbReference type="GO" id="GO:0042802">
    <property type="term" value="F:identical protein binding"/>
    <property type="evidence" value="ECO:0007669"/>
    <property type="project" value="TreeGrafter"/>
</dbReference>
<protein>
    <recommendedName>
        <fullName evidence="1">Histidine kinase/HSP90-like ATPase domain-containing protein</fullName>
    </recommendedName>
</protein>
<dbReference type="RefSeq" id="WP_125653190.1">
    <property type="nucleotide sequence ID" value="NZ_AP019308.1"/>
</dbReference>
<dbReference type="OrthoDB" id="1634477at2"/>
<dbReference type="GO" id="GO:0000155">
    <property type="term" value="F:phosphorelay sensor kinase activity"/>
    <property type="evidence" value="ECO:0007669"/>
    <property type="project" value="InterPro"/>
</dbReference>
<dbReference type="AlphaFoldDB" id="A0A3G9IID5"/>
<dbReference type="SUPFAM" id="SSF55890">
    <property type="entry name" value="Sporulation response regulatory protein Spo0B"/>
    <property type="match status" value="1"/>
</dbReference>
<dbReference type="PANTHER" id="PTHR40448:SF1">
    <property type="entry name" value="TWO-COMPONENT SENSOR HISTIDINE KINASE"/>
    <property type="match status" value="1"/>
</dbReference>
<dbReference type="Proteomes" id="UP000275368">
    <property type="component" value="Chromosome"/>
</dbReference>
<reference evidence="2 3" key="1">
    <citation type="submission" date="2018-11" db="EMBL/GenBank/DDBJ databases">
        <title>Complete genome sequence of Paenibacillus baekrokdamisoli strain KCTC 33723.</title>
        <authorList>
            <person name="Kang S.W."/>
            <person name="Lee K.C."/>
            <person name="Kim K.K."/>
            <person name="Kim J.S."/>
            <person name="Kim D.S."/>
            <person name="Ko S.H."/>
            <person name="Yang S.H."/>
            <person name="Lee J.S."/>
        </authorList>
    </citation>
    <scope>NUCLEOTIDE SEQUENCE [LARGE SCALE GENOMIC DNA]</scope>
    <source>
        <strain evidence="2 3">KCTC 33723</strain>
    </source>
</reference>
<proteinExistence type="predicted"/>
<gene>
    <name evidence="2" type="ORF">Back11_00720</name>
</gene>
<dbReference type="SMART" id="SM00387">
    <property type="entry name" value="HATPase_c"/>
    <property type="match status" value="1"/>
</dbReference>
<dbReference type="PANTHER" id="PTHR40448">
    <property type="entry name" value="TWO-COMPONENT SENSOR HISTIDINE KINASE"/>
    <property type="match status" value="1"/>
</dbReference>
<dbReference type="InterPro" id="IPR016120">
    <property type="entry name" value="Sig_transdc_His_kin_SpoOB"/>
</dbReference>
<keyword evidence="3" id="KW-1185">Reference proteome</keyword>
<evidence type="ECO:0000313" key="3">
    <source>
        <dbReference type="Proteomes" id="UP000275368"/>
    </source>
</evidence>
<accession>A0A3G9IID5</accession>
<dbReference type="EMBL" id="AP019308">
    <property type="protein sequence ID" value="BBH18727.1"/>
    <property type="molecule type" value="Genomic_DNA"/>
</dbReference>
<feature type="domain" description="Histidine kinase/HSP90-like ATPase" evidence="1">
    <location>
        <begin position="474"/>
        <end position="583"/>
    </location>
</feature>
<dbReference type="SUPFAM" id="SSF55874">
    <property type="entry name" value="ATPase domain of HSP90 chaperone/DNA topoisomerase II/histidine kinase"/>
    <property type="match status" value="1"/>
</dbReference>
<dbReference type="KEGG" id="pbk:Back11_00720"/>